<evidence type="ECO:0000313" key="1">
    <source>
        <dbReference type="EMBL" id="OHA34126.1"/>
    </source>
</evidence>
<name>A0A1G2NDJ1_9BACT</name>
<dbReference type="EMBL" id="MHSA01000017">
    <property type="protein sequence ID" value="OHA34126.1"/>
    <property type="molecule type" value="Genomic_DNA"/>
</dbReference>
<dbReference type="AlphaFoldDB" id="A0A1G2NDJ1"/>
<sequence length="135" mass="15574">MDFEKGLKMKDKKEEFVPLVKIANRDNYVENYGISVANGSFGGGRVTRIDENHDTLDVHFSPYASLIQGEVRGRMHCKMSFEKDRDADRPPLTVNTQPIECLVVEDGPESYLILYPRPEKVIKKFRVMKDEDYCI</sequence>
<proteinExistence type="predicted"/>
<gene>
    <name evidence="1" type="ORF">A2938_01525</name>
</gene>
<protein>
    <submittedName>
        <fullName evidence="1">Uncharacterized protein</fullName>
    </submittedName>
</protein>
<accession>A0A1G2NDJ1</accession>
<dbReference type="Proteomes" id="UP000177797">
    <property type="component" value="Unassembled WGS sequence"/>
</dbReference>
<reference evidence="1 2" key="1">
    <citation type="journal article" date="2016" name="Nat. Commun.">
        <title>Thousands of microbial genomes shed light on interconnected biogeochemical processes in an aquifer system.</title>
        <authorList>
            <person name="Anantharaman K."/>
            <person name="Brown C.T."/>
            <person name="Hug L.A."/>
            <person name="Sharon I."/>
            <person name="Castelle C.J."/>
            <person name="Probst A.J."/>
            <person name="Thomas B.C."/>
            <person name="Singh A."/>
            <person name="Wilkins M.J."/>
            <person name="Karaoz U."/>
            <person name="Brodie E.L."/>
            <person name="Williams K.H."/>
            <person name="Hubbard S.S."/>
            <person name="Banfield J.F."/>
        </authorList>
    </citation>
    <scope>NUCLEOTIDE SEQUENCE [LARGE SCALE GENOMIC DNA]</scope>
</reference>
<comment type="caution">
    <text evidence="1">The sequence shown here is derived from an EMBL/GenBank/DDBJ whole genome shotgun (WGS) entry which is preliminary data.</text>
</comment>
<evidence type="ECO:0000313" key="2">
    <source>
        <dbReference type="Proteomes" id="UP000177797"/>
    </source>
</evidence>
<organism evidence="1 2">
    <name type="scientific">Candidatus Taylorbacteria bacterium RIFCSPLOWO2_01_FULL_48_100</name>
    <dbReference type="NCBI Taxonomy" id="1802322"/>
    <lineage>
        <taxon>Bacteria</taxon>
        <taxon>Candidatus Tayloriibacteriota</taxon>
    </lineage>
</organism>